<protein>
    <submittedName>
        <fullName evidence="1">Uncharacterized protein</fullName>
    </submittedName>
</protein>
<dbReference type="EMBL" id="JAXIOK010000019">
    <property type="protein sequence ID" value="KAK4748730.1"/>
    <property type="molecule type" value="Genomic_DNA"/>
</dbReference>
<gene>
    <name evidence="1" type="ORF">SAY87_015316</name>
</gene>
<name>A0AAN7GLH6_9MYRT</name>
<keyword evidence="2" id="KW-1185">Reference proteome</keyword>
<proteinExistence type="predicted"/>
<evidence type="ECO:0000313" key="2">
    <source>
        <dbReference type="Proteomes" id="UP001345219"/>
    </source>
</evidence>
<evidence type="ECO:0000313" key="1">
    <source>
        <dbReference type="EMBL" id="KAK4748730.1"/>
    </source>
</evidence>
<reference evidence="1 2" key="1">
    <citation type="journal article" date="2023" name="Hortic Res">
        <title>Pangenome of water caltrop reveals structural variations and asymmetric subgenome divergence after allopolyploidization.</title>
        <authorList>
            <person name="Zhang X."/>
            <person name="Chen Y."/>
            <person name="Wang L."/>
            <person name="Yuan Y."/>
            <person name="Fang M."/>
            <person name="Shi L."/>
            <person name="Lu R."/>
            <person name="Comes H.P."/>
            <person name="Ma Y."/>
            <person name="Chen Y."/>
            <person name="Huang G."/>
            <person name="Zhou Y."/>
            <person name="Zheng Z."/>
            <person name="Qiu Y."/>
        </authorList>
    </citation>
    <scope>NUCLEOTIDE SEQUENCE [LARGE SCALE GENOMIC DNA]</scope>
    <source>
        <tissue evidence="1">Roots</tissue>
    </source>
</reference>
<comment type="caution">
    <text evidence="1">The sequence shown here is derived from an EMBL/GenBank/DDBJ whole genome shotgun (WGS) entry which is preliminary data.</text>
</comment>
<dbReference type="Proteomes" id="UP001345219">
    <property type="component" value="Chromosome 12"/>
</dbReference>
<sequence length="95" mass="10613">MISIFSKLKKTNMQHAVLQDDKLVESVMYKTYPHSASEAAHLESYATLAPHGRLFSLRHFFSGMGGSFSGTHPQGPDYVDQALQTRQTVTPAIFR</sequence>
<accession>A0AAN7GLH6</accession>
<dbReference type="AlphaFoldDB" id="A0AAN7GLH6"/>
<organism evidence="1 2">
    <name type="scientific">Trapa incisa</name>
    <dbReference type="NCBI Taxonomy" id="236973"/>
    <lineage>
        <taxon>Eukaryota</taxon>
        <taxon>Viridiplantae</taxon>
        <taxon>Streptophyta</taxon>
        <taxon>Embryophyta</taxon>
        <taxon>Tracheophyta</taxon>
        <taxon>Spermatophyta</taxon>
        <taxon>Magnoliopsida</taxon>
        <taxon>eudicotyledons</taxon>
        <taxon>Gunneridae</taxon>
        <taxon>Pentapetalae</taxon>
        <taxon>rosids</taxon>
        <taxon>malvids</taxon>
        <taxon>Myrtales</taxon>
        <taxon>Lythraceae</taxon>
        <taxon>Trapa</taxon>
    </lineage>
</organism>